<dbReference type="PANTHER" id="PTHR43580">
    <property type="entry name" value="OXIDOREDUCTASE GLYR1-RELATED"/>
    <property type="match status" value="1"/>
</dbReference>
<dbReference type="InterPro" id="IPR013328">
    <property type="entry name" value="6PGD_dom2"/>
</dbReference>
<dbReference type="Gene3D" id="1.10.1040.10">
    <property type="entry name" value="N-(1-d-carboxylethyl)-l-norvaline Dehydrogenase, domain 2"/>
    <property type="match status" value="1"/>
</dbReference>
<proteinExistence type="inferred from homology"/>
<evidence type="ECO:0000256" key="1">
    <source>
        <dbReference type="ARBA" id="ARBA00009080"/>
    </source>
</evidence>
<name>E0UCP5_GLOV7</name>
<dbReference type="InterPro" id="IPR015815">
    <property type="entry name" value="HIBADH-related"/>
</dbReference>
<evidence type="ECO:0000256" key="3">
    <source>
        <dbReference type="ARBA" id="ARBA00023027"/>
    </source>
</evidence>
<reference evidence="8" key="1">
    <citation type="journal article" date="2011" name="MBio">
        <title>Novel metabolic attributes of the genus Cyanothece, comprising a group of unicellular nitrogen-fixing Cyanobacteria.</title>
        <authorList>
            <person name="Bandyopadhyay A."/>
            <person name="Elvitigala T."/>
            <person name="Welsh E."/>
            <person name="Stockel J."/>
            <person name="Liberton M."/>
            <person name="Min H."/>
            <person name="Sherman L.A."/>
            <person name="Pakrasi H.B."/>
        </authorList>
    </citation>
    <scope>NUCLEOTIDE SEQUENCE [LARGE SCALE GENOMIC DNA]</scope>
    <source>
        <strain evidence="8">PCC 7822</strain>
    </source>
</reference>
<dbReference type="SUPFAM" id="SSF51735">
    <property type="entry name" value="NAD(P)-binding Rossmann-fold domains"/>
    <property type="match status" value="1"/>
</dbReference>
<dbReference type="HOGENOM" id="CLU_035117_0_8_3"/>
<gene>
    <name evidence="7" type="ordered locus">Cyan7822_3289</name>
</gene>
<dbReference type="Pfam" id="PF14833">
    <property type="entry name" value="NAD_binding_11"/>
    <property type="match status" value="1"/>
</dbReference>
<dbReference type="InterPro" id="IPR036291">
    <property type="entry name" value="NAD(P)-bd_dom_sf"/>
</dbReference>
<dbReference type="STRING" id="497965.Cyan7822_3289"/>
<dbReference type="OrthoDB" id="9786703at2"/>
<dbReference type="GO" id="GO:0051287">
    <property type="term" value="F:NAD binding"/>
    <property type="evidence" value="ECO:0007669"/>
    <property type="project" value="InterPro"/>
</dbReference>
<keyword evidence="8" id="KW-1185">Reference proteome</keyword>
<evidence type="ECO:0000256" key="2">
    <source>
        <dbReference type="ARBA" id="ARBA00023002"/>
    </source>
</evidence>
<dbReference type="InterPro" id="IPR008927">
    <property type="entry name" value="6-PGluconate_DH-like_C_sf"/>
</dbReference>
<dbReference type="Gene3D" id="3.40.50.720">
    <property type="entry name" value="NAD(P)-binding Rossmann-like Domain"/>
    <property type="match status" value="1"/>
</dbReference>
<accession>E0UCP5</accession>
<comment type="similarity">
    <text evidence="1">Belongs to the HIBADH-related family.</text>
</comment>
<dbReference type="AlphaFoldDB" id="E0UCP5"/>
<feature type="domain" description="6-phosphogluconate dehydrogenase NADP-binding" evidence="5">
    <location>
        <begin position="2"/>
        <end position="156"/>
    </location>
</feature>
<dbReference type="KEGG" id="cyj:Cyan7822_3289"/>
<feature type="active site" evidence="4">
    <location>
        <position position="166"/>
    </location>
</feature>
<dbReference type="EMBL" id="CP002198">
    <property type="protein sequence ID" value="ADN15239.1"/>
    <property type="molecule type" value="Genomic_DNA"/>
</dbReference>
<protein>
    <submittedName>
        <fullName evidence="7">6-phosphogluconate dehydrogenase NAD-binding protein</fullName>
    </submittedName>
</protein>
<dbReference type="eggNOG" id="COG2084">
    <property type="taxonomic scope" value="Bacteria"/>
</dbReference>
<evidence type="ECO:0000256" key="4">
    <source>
        <dbReference type="PIRSR" id="PIRSR000103-1"/>
    </source>
</evidence>
<dbReference type="PIRSF" id="PIRSF000103">
    <property type="entry name" value="HIBADH"/>
    <property type="match status" value="1"/>
</dbReference>
<dbReference type="Proteomes" id="UP000008206">
    <property type="component" value="Chromosome"/>
</dbReference>
<keyword evidence="3" id="KW-0520">NAD</keyword>
<dbReference type="SUPFAM" id="SSF48179">
    <property type="entry name" value="6-phosphogluconate dehydrogenase C-terminal domain-like"/>
    <property type="match status" value="1"/>
</dbReference>
<dbReference type="InterPro" id="IPR029154">
    <property type="entry name" value="HIBADH-like_NADP-bd"/>
</dbReference>
<dbReference type="GO" id="GO:0050661">
    <property type="term" value="F:NADP binding"/>
    <property type="evidence" value="ECO:0007669"/>
    <property type="project" value="InterPro"/>
</dbReference>
<keyword evidence="2" id="KW-0560">Oxidoreductase</keyword>
<feature type="domain" description="3-hydroxyisobutyrate dehydrogenase-like NAD-binding" evidence="6">
    <location>
        <begin position="160"/>
        <end position="280"/>
    </location>
</feature>
<evidence type="ECO:0000313" key="7">
    <source>
        <dbReference type="EMBL" id="ADN15239.1"/>
    </source>
</evidence>
<dbReference type="InterPro" id="IPR051265">
    <property type="entry name" value="HIBADH-related_NP60_sf"/>
</dbReference>
<evidence type="ECO:0000259" key="6">
    <source>
        <dbReference type="Pfam" id="PF14833"/>
    </source>
</evidence>
<evidence type="ECO:0000259" key="5">
    <source>
        <dbReference type="Pfam" id="PF03446"/>
    </source>
</evidence>
<evidence type="ECO:0000313" key="8">
    <source>
        <dbReference type="Proteomes" id="UP000008206"/>
    </source>
</evidence>
<organism evidence="7 8">
    <name type="scientific">Gloeothece verrucosa (strain PCC 7822)</name>
    <name type="common">Cyanothece sp. (strain PCC 7822)</name>
    <dbReference type="NCBI Taxonomy" id="497965"/>
    <lineage>
        <taxon>Bacteria</taxon>
        <taxon>Bacillati</taxon>
        <taxon>Cyanobacteriota</taxon>
        <taxon>Cyanophyceae</taxon>
        <taxon>Oscillatoriophycideae</taxon>
        <taxon>Chroococcales</taxon>
        <taxon>Aphanothecaceae</taxon>
        <taxon>Gloeothece</taxon>
        <taxon>Gloeothece verrucosa</taxon>
    </lineage>
</organism>
<dbReference type="GO" id="GO:0016491">
    <property type="term" value="F:oxidoreductase activity"/>
    <property type="evidence" value="ECO:0007669"/>
    <property type="project" value="UniProtKB-KW"/>
</dbReference>
<dbReference type="RefSeq" id="WP_013323308.1">
    <property type="nucleotide sequence ID" value="NC_014501.1"/>
</dbReference>
<dbReference type="Pfam" id="PF03446">
    <property type="entry name" value="NAD_binding_2"/>
    <property type="match status" value="1"/>
</dbReference>
<dbReference type="InterPro" id="IPR006115">
    <property type="entry name" value="6PGDH_NADP-bd"/>
</dbReference>
<sequence length="286" mass="31158">MKIGFLGTGLMGEPMVQRLLSAGLPVIAYNRTPSKLKPLEQAGASVTASVEEAIQQSDCLILMLTNAQAIEEILLSENRSLANRTVIQMSTIAPFESKAIQQAVIERGGDYLEAPVLGSIPEAQQGSLIVMVGASQEQFQQWLGVLKNFGSEPVLIGPVGSASAMKLALNQLIAALTTAFALSLGFLQRQDVDIDQFMAILRTSAVYAPTFDKKLKRMIERNFANPNFKSQHLLKDVNLFLQQAQELDLNLSSLEGVHQIIQAAINLGMEQEDYSALYSVINPEKP</sequence>
<dbReference type="PANTHER" id="PTHR43580:SF9">
    <property type="entry name" value="GLYOXYLATE_SUCCINIC SEMIALDEHYDE REDUCTASE 1"/>
    <property type="match status" value="1"/>
</dbReference>